<accession>A0A1V0PDW5</accession>
<organism evidence="1 2">
    <name type="scientific">Lactococcus lactis subsp. cremoris</name>
    <name type="common">Streptococcus cremoris</name>
    <dbReference type="NCBI Taxonomy" id="1359"/>
    <lineage>
        <taxon>Bacteria</taxon>
        <taxon>Bacillati</taxon>
        <taxon>Bacillota</taxon>
        <taxon>Bacilli</taxon>
        <taxon>Lactobacillales</taxon>
        <taxon>Streptococcaceae</taxon>
        <taxon>Lactococcus</taxon>
    </lineage>
</organism>
<sequence>MTIEKEFITLNYNFPDLVTILLSRNWIYKSPEGNFYECTKEFEEKIKEFIAKSRKIDVEHCFDYEYYFLSQYLNHVEDYLDLIKLSMDKELKRQLALFKRRKKIGHWTSEELIGFIVYYDEEDSECSSFTNKSINALFTGDSE</sequence>
<reference evidence="1 2" key="1">
    <citation type="journal article" date="2017" name="BMC Genomics">
        <title>Comparative and functional genomics of the Lactococcus lactis taxon; insights into evolution and niche adaptation.</title>
        <authorList>
            <person name="Kelleher P."/>
            <person name="Bottacini F."/>
            <person name="Mahony J."/>
            <person name="Kilcawley K.N."/>
            <person name="van Sinderen D."/>
        </authorList>
    </citation>
    <scope>NUCLEOTIDE SEQUENCE [LARGE SCALE GENOMIC DNA]</scope>
    <source>
        <strain evidence="1 2">JM1</strain>
        <plasmid evidence="2">pmpjm1</plasmid>
    </source>
</reference>
<evidence type="ECO:0000313" key="2">
    <source>
        <dbReference type="Proteomes" id="UP000191806"/>
    </source>
</evidence>
<proteinExistence type="predicted"/>
<evidence type="ECO:0000313" key="1">
    <source>
        <dbReference type="EMBL" id="ARE27182.1"/>
    </source>
</evidence>
<gene>
    <name evidence="1" type="ORF">LLJM1_04190</name>
</gene>
<keyword evidence="1" id="KW-0614">Plasmid</keyword>
<name>A0A1V0PDW5_LACLC</name>
<dbReference type="AlphaFoldDB" id="A0A1V0PDW5"/>
<dbReference type="EMBL" id="CP016746">
    <property type="protein sequence ID" value="ARE27182.1"/>
    <property type="molecule type" value="Genomic_DNA"/>
</dbReference>
<dbReference type="RefSeq" id="WP_063280688.1">
    <property type="nucleotide sequence ID" value="NZ_CP016746.2"/>
</dbReference>
<protein>
    <submittedName>
        <fullName evidence="1">Uncharacterized protein</fullName>
    </submittedName>
</protein>
<geneLocation type="plasmid" evidence="2">
    <name>pmpjm1</name>
</geneLocation>
<dbReference type="Proteomes" id="UP000191806">
    <property type="component" value="Plasmid pJM1A"/>
</dbReference>